<dbReference type="InterPro" id="IPR035906">
    <property type="entry name" value="MetI-like_sf"/>
</dbReference>
<keyword evidence="4 7" id="KW-0812">Transmembrane</keyword>
<evidence type="ECO:0000259" key="8">
    <source>
        <dbReference type="PROSITE" id="PS50928"/>
    </source>
</evidence>
<evidence type="ECO:0000256" key="4">
    <source>
        <dbReference type="ARBA" id="ARBA00022692"/>
    </source>
</evidence>
<dbReference type="GO" id="GO:0005886">
    <property type="term" value="C:plasma membrane"/>
    <property type="evidence" value="ECO:0007669"/>
    <property type="project" value="UniProtKB-SubCell"/>
</dbReference>
<dbReference type="OrthoDB" id="9771544at2"/>
<dbReference type="PROSITE" id="PS50928">
    <property type="entry name" value="ABC_TM1"/>
    <property type="match status" value="1"/>
</dbReference>
<gene>
    <name evidence="9" type="ORF">EIM92_11905</name>
</gene>
<sequence>MSLKRIKTLLLVLLASIIAVVFLLPLVWMVSTSFKNDFEALSGKMNFIPLKPTFDNYIKGFSGELMNVPILQWITNSLMVGIAGTAIVLLIASMAAFALARLKDLPLRRTLLSMFIASLMIPGVLTFLPMYMEFNALGLINTYAALILPYTAGAFGVFLLYQFFISFPKDIEEAARIDGANKWKLYTHIMLPSSISIMVTLLIFTFMGIYNDFVWPLYATTSPEMRTITAGIAMMAQGSYTQSYGKLMAMTAAAAIPVVIIFILGQRSFVKAITQSAIK</sequence>
<dbReference type="CDD" id="cd06261">
    <property type="entry name" value="TM_PBP2"/>
    <property type="match status" value="1"/>
</dbReference>
<feature type="transmembrane region" description="Helical" evidence="7">
    <location>
        <begin position="73"/>
        <end position="99"/>
    </location>
</feature>
<organism evidence="9 10">
    <name type="scientific">Paenibacillus lentus</name>
    <dbReference type="NCBI Taxonomy" id="1338368"/>
    <lineage>
        <taxon>Bacteria</taxon>
        <taxon>Bacillati</taxon>
        <taxon>Bacillota</taxon>
        <taxon>Bacilli</taxon>
        <taxon>Bacillales</taxon>
        <taxon>Paenibacillaceae</taxon>
        <taxon>Paenibacillus</taxon>
    </lineage>
</organism>
<comment type="similarity">
    <text evidence="7">Belongs to the binding-protein-dependent transport system permease family.</text>
</comment>
<dbReference type="Gene3D" id="1.10.3720.10">
    <property type="entry name" value="MetI-like"/>
    <property type="match status" value="1"/>
</dbReference>
<evidence type="ECO:0000256" key="3">
    <source>
        <dbReference type="ARBA" id="ARBA00022475"/>
    </source>
</evidence>
<feature type="transmembrane region" description="Helical" evidence="7">
    <location>
        <begin position="111"/>
        <end position="131"/>
    </location>
</feature>
<dbReference type="AlphaFoldDB" id="A0A3S8RVL5"/>
<evidence type="ECO:0000256" key="2">
    <source>
        <dbReference type="ARBA" id="ARBA00022448"/>
    </source>
</evidence>
<reference evidence="9 10" key="1">
    <citation type="submission" date="2018-11" db="EMBL/GenBank/DDBJ databases">
        <title>Genome sequencing of Paenibacillus lentus DSM25539(T).</title>
        <authorList>
            <person name="Kook J.-K."/>
            <person name="Park S.-N."/>
            <person name="Lim Y.K."/>
        </authorList>
    </citation>
    <scope>NUCLEOTIDE SEQUENCE [LARGE SCALE GENOMIC DNA]</scope>
    <source>
        <strain evidence="9 10">DSM 25539</strain>
    </source>
</reference>
<evidence type="ECO:0000313" key="10">
    <source>
        <dbReference type="Proteomes" id="UP000273145"/>
    </source>
</evidence>
<keyword evidence="3" id="KW-1003">Cell membrane</keyword>
<feature type="transmembrane region" description="Helical" evidence="7">
    <location>
        <begin position="185"/>
        <end position="210"/>
    </location>
</feature>
<proteinExistence type="inferred from homology"/>
<dbReference type="Pfam" id="PF00528">
    <property type="entry name" value="BPD_transp_1"/>
    <property type="match status" value="1"/>
</dbReference>
<evidence type="ECO:0000256" key="5">
    <source>
        <dbReference type="ARBA" id="ARBA00022989"/>
    </source>
</evidence>
<comment type="subcellular location">
    <subcellularLocation>
        <location evidence="1 7">Cell membrane</location>
        <topology evidence="1 7">Multi-pass membrane protein</topology>
    </subcellularLocation>
</comment>
<name>A0A3S8RVL5_9BACL</name>
<keyword evidence="2 7" id="KW-0813">Transport</keyword>
<dbReference type="RefSeq" id="WP_125082813.1">
    <property type="nucleotide sequence ID" value="NZ_CP034248.1"/>
</dbReference>
<protein>
    <submittedName>
        <fullName evidence="9">Carbohydrate ABC transporter permease</fullName>
    </submittedName>
</protein>
<evidence type="ECO:0000256" key="6">
    <source>
        <dbReference type="ARBA" id="ARBA00023136"/>
    </source>
</evidence>
<keyword evidence="6 7" id="KW-0472">Membrane</keyword>
<dbReference type="InterPro" id="IPR000515">
    <property type="entry name" value="MetI-like"/>
</dbReference>
<dbReference type="EMBL" id="CP034248">
    <property type="protein sequence ID" value="AZK46767.1"/>
    <property type="molecule type" value="Genomic_DNA"/>
</dbReference>
<dbReference type="PANTHER" id="PTHR43744:SF12">
    <property type="entry name" value="ABC TRANSPORTER PERMEASE PROTEIN MG189-RELATED"/>
    <property type="match status" value="1"/>
</dbReference>
<dbReference type="Proteomes" id="UP000273145">
    <property type="component" value="Chromosome"/>
</dbReference>
<dbReference type="KEGG" id="plen:EIM92_11905"/>
<dbReference type="GO" id="GO:0055085">
    <property type="term" value="P:transmembrane transport"/>
    <property type="evidence" value="ECO:0007669"/>
    <property type="project" value="InterPro"/>
</dbReference>
<accession>A0A3S8RVL5</accession>
<keyword evidence="10" id="KW-1185">Reference proteome</keyword>
<evidence type="ECO:0000313" key="9">
    <source>
        <dbReference type="EMBL" id="AZK46767.1"/>
    </source>
</evidence>
<feature type="domain" description="ABC transmembrane type-1" evidence="8">
    <location>
        <begin position="74"/>
        <end position="265"/>
    </location>
</feature>
<feature type="transmembrane region" description="Helical" evidence="7">
    <location>
        <begin position="143"/>
        <end position="164"/>
    </location>
</feature>
<keyword evidence="5 7" id="KW-1133">Transmembrane helix</keyword>
<feature type="transmembrane region" description="Helical" evidence="7">
    <location>
        <begin position="244"/>
        <end position="265"/>
    </location>
</feature>
<dbReference type="SUPFAM" id="SSF161098">
    <property type="entry name" value="MetI-like"/>
    <property type="match status" value="1"/>
</dbReference>
<dbReference type="PANTHER" id="PTHR43744">
    <property type="entry name" value="ABC TRANSPORTER PERMEASE PROTEIN MG189-RELATED-RELATED"/>
    <property type="match status" value="1"/>
</dbReference>
<evidence type="ECO:0000256" key="7">
    <source>
        <dbReference type="RuleBase" id="RU363032"/>
    </source>
</evidence>
<evidence type="ECO:0000256" key="1">
    <source>
        <dbReference type="ARBA" id="ARBA00004651"/>
    </source>
</evidence>